<evidence type="ECO:0000313" key="1">
    <source>
        <dbReference type="EMBL" id="NIY73293.1"/>
    </source>
</evidence>
<proteinExistence type="predicted"/>
<accession>A0ABX0VZR4</accession>
<evidence type="ECO:0000313" key="2">
    <source>
        <dbReference type="Proteomes" id="UP000709466"/>
    </source>
</evidence>
<reference evidence="1 2" key="1">
    <citation type="submission" date="2020-03" db="EMBL/GenBank/DDBJ databases">
        <title>Bacterial isolates of synthetic phycosphere.</title>
        <authorList>
            <person name="Fu H."/>
            <person name="Moran M.A."/>
        </authorList>
    </citation>
    <scope>NUCLEOTIDE SEQUENCE [LARGE SCALE GENOMIC DNA]</scope>
    <source>
        <strain evidence="1 2">HF1</strain>
    </source>
</reference>
<comment type="caution">
    <text evidence="1">The sequence shown here is derived from an EMBL/GenBank/DDBJ whole genome shotgun (WGS) entry which is preliminary data.</text>
</comment>
<name>A0ABX0VZR4_9RHOB</name>
<evidence type="ECO:0008006" key="3">
    <source>
        <dbReference type="Google" id="ProtNLM"/>
    </source>
</evidence>
<protein>
    <recommendedName>
        <fullName evidence="3">FlgN protein</fullName>
    </recommendedName>
</protein>
<gene>
    <name evidence="1" type="ORF">HCZ30_12735</name>
</gene>
<sequence>MTEAARVLKALAADREAIIHGQFNLNPVEFDAALLTEAEAVQIRKEAARNLALLQRAQAGISVVRQRLADLSLLQETFGYYDADGRKMPRKSRKTIDRQS</sequence>
<dbReference type="EMBL" id="JAATOP010000008">
    <property type="protein sequence ID" value="NIY73293.1"/>
    <property type="molecule type" value="Genomic_DNA"/>
</dbReference>
<organism evidence="1 2">
    <name type="scientific">Marivivens donghaensis</name>
    <dbReference type="NCBI Taxonomy" id="1699413"/>
    <lineage>
        <taxon>Bacteria</taxon>
        <taxon>Pseudomonadati</taxon>
        <taxon>Pseudomonadota</taxon>
        <taxon>Alphaproteobacteria</taxon>
        <taxon>Rhodobacterales</taxon>
        <taxon>Paracoccaceae</taxon>
        <taxon>Marivivens group</taxon>
        <taxon>Marivivens</taxon>
    </lineage>
</organism>
<dbReference type="RefSeq" id="WP_167638676.1">
    <property type="nucleotide sequence ID" value="NZ_JAATOP010000008.1"/>
</dbReference>
<dbReference type="Proteomes" id="UP000709466">
    <property type="component" value="Unassembled WGS sequence"/>
</dbReference>
<keyword evidence="2" id="KW-1185">Reference proteome</keyword>